<reference evidence="6" key="1">
    <citation type="submission" date="2025-08" db="UniProtKB">
        <authorList>
            <consortium name="RefSeq"/>
        </authorList>
    </citation>
    <scope>IDENTIFICATION</scope>
    <source>
        <tissue evidence="6">Whole sample</tissue>
    </source>
</reference>
<dbReference type="SUPFAM" id="SSF57424">
    <property type="entry name" value="LDL receptor-like module"/>
    <property type="match status" value="1"/>
</dbReference>
<keyword evidence="5" id="KW-1185">Reference proteome</keyword>
<keyword evidence="3" id="KW-1133">Transmembrane helix</keyword>
<name>A0A8B8D2J8_CRAVI</name>
<dbReference type="CDD" id="cd00041">
    <property type="entry name" value="CUB"/>
    <property type="match status" value="1"/>
</dbReference>
<keyword evidence="3" id="KW-0812">Transmembrane</keyword>
<keyword evidence="3" id="KW-0472">Membrane</keyword>
<keyword evidence="1 2" id="KW-1015">Disulfide bond</keyword>
<dbReference type="Pfam" id="PF00431">
    <property type="entry name" value="CUB"/>
    <property type="match status" value="1"/>
</dbReference>
<proteinExistence type="predicted"/>
<sequence>MKEYLDRGTMLLAILFNLISLPKVIGARKYAMDEKCDETIQIDGRLFHSISIQQTFRNNYAMNTRCRVTIETLESYRFIIVFKRLDIEFEPMCDDDFLQIFDGNSTSHPTVKGLPTRICGQERPPGSYVTTTSQVLMAFRSDIYDARDGFEIVLTTFRELPCEGEEEFKCMNGRCISALLRCDGTNNCGDYSDECQWTAGVLVGILGGVVFLTITGIVTVRFARKKRLLKMKMPKRLSKDKTIDMTMEIFSTPDPEITCEHHKGKSKHSAVPEVPEGHQPHCHLYRTTERIDDHIKL</sequence>
<dbReference type="SMART" id="SM00192">
    <property type="entry name" value="LDLa"/>
    <property type="match status" value="1"/>
</dbReference>
<dbReference type="GeneID" id="111123589"/>
<dbReference type="InterPro" id="IPR042333">
    <property type="entry name" value="LRAD2/Mig-13-like"/>
</dbReference>
<dbReference type="InterPro" id="IPR000859">
    <property type="entry name" value="CUB_dom"/>
</dbReference>
<dbReference type="SMART" id="SM00042">
    <property type="entry name" value="CUB"/>
    <property type="match status" value="1"/>
</dbReference>
<dbReference type="InterPro" id="IPR035914">
    <property type="entry name" value="Sperma_CUB_dom_sf"/>
</dbReference>
<comment type="caution">
    <text evidence="2">Lacks conserved residue(s) required for the propagation of feature annotation.</text>
</comment>
<dbReference type="Gene3D" id="2.60.120.290">
    <property type="entry name" value="Spermadhesin, CUB domain"/>
    <property type="match status" value="1"/>
</dbReference>
<dbReference type="AlphaFoldDB" id="A0A8B8D2J8"/>
<dbReference type="PROSITE" id="PS01180">
    <property type="entry name" value="CUB"/>
    <property type="match status" value="1"/>
</dbReference>
<dbReference type="Proteomes" id="UP000694844">
    <property type="component" value="Chromosome 3"/>
</dbReference>
<dbReference type="Gene3D" id="4.10.400.10">
    <property type="entry name" value="Low-density Lipoprotein Receptor"/>
    <property type="match status" value="1"/>
</dbReference>
<feature type="domain" description="CUB" evidence="4">
    <location>
        <begin position="36"/>
        <end position="157"/>
    </location>
</feature>
<dbReference type="PANTHER" id="PTHR24652">
    <property type="entry name" value="LOW-DENSITY LIPOPROTEIN RECEPTOR CLASS A DOMAIN-CONTAINING PROTEIN 2"/>
    <property type="match status" value="1"/>
</dbReference>
<evidence type="ECO:0000256" key="1">
    <source>
        <dbReference type="ARBA" id="ARBA00023157"/>
    </source>
</evidence>
<evidence type="ECO:0000259" key="4">
    <source>
        <dbReference type="PROSITE" id="PS01180"/>
    </source>
</evidence>
<feature type="transmembrane region" description="Helical" evidence="3">
    <location>
        <begin position="197"/>
        <end position="223"/>
    </location>
</feature>
<dbReference type="PROSITE" id="PS50068">
    <property type="entry name" value="LDLRA_2"/>
    <property type="match status" value="1"/>
</dbReference>
<evidence type="ECO:0000313" key="6">
    <source>
        <dbReference type="RefSeq" id="XP_022321729.1"/>
    </source>
</evidence>
<dbReference type="RefSeq" id="XP_022321729.1">
    <property type="nucleotide sequence ID" value="XM_022466021.1"/>
</dbReference>
<protein>
    <submittedName>
        <fullName evidence="6">Uncharacterized protein LOC111123589</fullName>
    </submittedName>
</protein>
<evidence type="ECO:0000313" key="5">
    <source>
        <dbReference type="Proteomes" id="UP000694844"/>
    </source>
</evidence>
<dbReference type="InterPro" id="IPR036055">
    <property type="entry name" value="LDL_receptor-like_sf"/>
</dbReference>
<gene>
    <name evidence="6" type="primary">LOC111123589</name>
</gene>
<dbReference type="KEGG" id="cvn:111123589"/>
<evidence type="ECO:0000256" key="2">
    <source>
        <dbReference type="PROSITE-ProRule" id="PRU00124"/>
    </source>
</evidence>
<dbReference type="OrthoDB" id="6514358at2759"/>
<accession>A0A8B8D2J8</accession>
<dbReference type="InterPro" id="IPR002172">
    <property type="entry name" value="LDrepeatLR_classA_rpt"/>
</dbReference>
<dbReference type="Pfam" id="PF00057">
    <property type="entry name" value="Ldl_recept_a"/>
    <property type="match status" value="1"/>
</dbReference>
<feature type="disulfide bond" evidence="2">
    <location>
        <begin position="170"/>
        <end position="188"/>
    </location>
</feature>
<organism evidence="5 6">
    <name type="scientific">Crassostrea virginica</name>
    <name type="common">Eastern oyster</name>
    <dbReference type="NCBI Taxonomy" id="6565"/>
    <lineage>
        <taxon>Eukaryota</taxon>
        <taxon>Metazoa</taxon>
        <taxon>Spiralia</taxon>
        <taxon>Lophotrochozoa</taxon>
        <taxon>Mollusca</taxon>
        <taxon>Bivalvia</taxon>
        <taxon>Autobranchia</taxon>
        <taxon>Pteriomorphia</taxon>
        <taxon>Ostreida</taxon>
        <taxon>Ostreoidea</taxon>
        <taxon>Ostreidae</taxon>
        <taxon>Crassostrea</taxon>
    </lineage>
</organism>
<dbReference type="PANTHER" id="PTHR24652:SF67">
    <property type="entry name" value="LOW-DENSITY LIPOPROTEIN RECEPTOR CLASS A DOMAIN-CONTAINING PROTEIN 2"/>
    <property type="match status" value="1"/>
</dbReference>
<dbReference type="SUPFAM" id="SSF49854">
    <property type="entry name" value="Spermadhesin, CUB domain"/>
    <property type="match status" value="1"/>
</dbReference>
<dbReference type="CDD" id="cd00112">
    <property type="entry name" value="LDLa"/>
    <property type="match status" value="1"/>
</dbReference>
<evidence type="ECO:0000256" key="3">
    <source>
        <dbReference type="SAM" id="Phobius"/>
    </source>
</evidence>